<evidence type="ECO:0000313" key="3">
    <source>
        <dbReference type="Proteomes" id="UP000886611"/>
    </source>
</evidence>
<keyword evidence="1" id="KW-0472">Membrane</keyword>
<feature type="non-terminal residue" evidence="2">
    <location>
        <position position="204"/>
    </location>
</feature>
<keyword evidence="1" id="KW-1133">Transmembrane helix</keyword>
<dbReference type="SUPFAM" id="SSF81321">
    <property type="entry name" value="Family A G protein-coupled receptor-like"/>
    <property type="match status" value="1"/>
</dbReference>
<name>A0A8X8BQI4_POLSE</name>
<dbReference type="Gene3D" id="1.20.1070.10">
    <property type="entry name" value="Rhodopsin 7-helix transmembrane proteins"/>
    <property type="match status" value="1"/>
</dbReference>
<proteinExistence type="predicted"/>
<feature type="transmembrane region" description="Helical" evidence="1">
    <location>
        <begin position="120"/>
        <end position="141"/>
    </location>
</feature>
<organism evidence="2 3">
    <name type="scientific">Polypterus senegalus</name>
    <name type="common">Senegal bichir</name>
    <dbReference type="NCBI Taxonomy" id="55291"/>
    <lineage>
        <taxon>Eukaryota</taxon>
        <taxon>Metazoa</taxon>
        <taxon>Chordata</taxon>
        <taxon>Craniata</taxon>
        <taxon>Vertebrata</taxon>
        <taxon>Euteleostomi</taxon>
        <taxon>Actinopterygii</taxon>
        <taxon>Polypteriformes</taxon>
        <taxon>Polypteridae</taxon>
        <taxon>Polypterus</taxon>
    </lineage>
</organism>
<dbReference type="AlphaFoldDB" id="A0A8X8BQI4"/>
<feature type="transmembrane region" description="Helical" evidence="1">
    <location>
        <begin position="78"/>
        <end position="99"/>
    </location>
</feature>
<comment type="caution">
    <text evidence="2">The sequence shown here is derived from an EMBL/GenBank/DDBJ whole genome shotgun (WGS) entry which is preliminary data.</text>
</comment>
<gene>
    <name evidence="2" type="primary">Rgr</name>
    <name evidence="2" type="ORF">GTO96_0001535</name>
</gene>
<accession>A0A8X8BQI4</accession>
<dbReference type="EMBL" id="JAATIS010004040">
    <property type="protein sequence ID" value="KAG2462837.1"/>
    <property type="molecule type" value="Genomic_DNA"/>
</dbReference>
<protein>
    <submittedName>
        <fullName evidence="2">RGR protein</fullName>
    </submittedName>
</protein>
<keyword evidence="3" id="KW-1185">Reference proteome</keyword>
<evidence type="ECO:0000256" key="1">
    <source>
        <dbReference type="SAM" id="Phobius"/>
    </source>
</evidence>
<keyword evidence="1" id="KW-0812">Transmembrane</keyword>
<reference evidence="2 3" key="1">
    <citation type="journal article" date="2021" name="Cell">
        <title>Tracing the genetic footprints of vertebrate landing in non-teleost ray-finned fishes.</title>
        <authorList>
            <person name="Bi X."/>
            <person name="Wang K."/>
            <person name="Yang L."/>
            <person name="Pan H."/>
            <person name="Jiang H."/>
            <person name="Wei Q."/>
            <person name="Fang M."/>
            <person name="Yu H."/>
            <person name="Zhu C."/>
            <person name="Cai Y."/>
            <person name="He Y."/>
            <person name="Gan X."/>
            <person name="Zeng H."/>
            <person name="Yu D."/>
            <person name="Zhu Y."/>
            <person name="Jiang H."/>
            <person name="Qiu Q."/>
            <person name="Yang H."/>
            <person name="Zhang Y.E."/>
            <person name="Wang W."/>
            <person name="Zhu M."/>
            <person name="He S."/>
            <person name="Zhang G."/>
        </authorList>
    </citation>
    <scope>NUCLEOTIDE SEQUENCE [LARGE SCALE GENOMIC DNA]</scope>
    <source>
        <strain evidence="2">Bchr_013</strain>
    </source>
</reference>
<sequence>MFSLSLFRREAETPQEKAMTHKITGCLKESDMPSKILALRIRRLSNSWLPWFPNGTLQHQHLCCDRLGQIPPLLHKNFVSYVLPMAFFNFVVPVLLILSSYQSVYQKFKKTGQMKFNTGLPLKSLVFCWGPYSIMCLYAVFEDITVFSPKLRMNRGCVQEGTKARWDTGMFSLTLGYTGTRGHYLADNQTNMDIFEIEEYIALP</sequence>
<evidence type="ECO:0000313" key="2">
    <source>
        <dbReference type="EMBL" id="KAG2462837.1"/>
    </source>
</evidence>
<dbReference type="Proteomes" id="UP000886611">
    <property type="component" value="Unassembled WGS sequence"/>
</dbReference>
<feature type="non-terminal residue" evidence="2">
    <location>
        <position position="1"/>
    </location>
</feature>